<dbReference type="AlphaFoldDB" id="A0A9D3UVI2"/>
<organism evidence="1 2">
    <name type="scientific">Gossypium stocksii</name>
    <dbReference type="NCBI Taxonomy" id="47602"/>
    <lineage>
        <taxon>Eukaryota</taxon>
        <taxon>Viridiplantae</taxon>
        <taxon>Streptophyta</taxon>
        <taxon>Embryophyta</taxon>
        <taxon>Tracheophyta</taxon>
        <taxon>Spermatophyta</taxon>
        <taxon>Magnoliopsida</taxon>
        <taxon>eudicotyledons</taxon>
        <taxon>Gunneridae</taxon>
        <taxon>Pentapetalae</taxon>
        <taxon>rosids</taxon>
        <taxon>malvids</taxon>
        <taxon>Malvales</taxon>
        <taxon>Malvaceae</taxon>
        <taxon>Malvoideae</taxon>
        <taxon>Gossypium</taxon>
    </lineage>
</organism>
<accession>A0A9D3UVI2</accession>
<reference evidence="1 2" key="1">
    <citation type="journal article" date="2021" name="Plant Biotechnol. J.">
        <title>Multi-omics assisted identification of the key and species-specific regulatory components of drought-tolerant mechanisms in Gossypium stocksii.</title>
        <authorList>
            <person name="Yu D."/>
            <person name="Ke L."/>
            <person name="Zhang D."/>
            <person name="Wu Y."/>
            <person name="Sun Y."/>
            <person name="Mei J."/>
            <person name="Sun J."/>
            <person name="Sun Y."/>
        </authorList>
    </citation>
    <scope>NUCLEOTIDE SEQUENCE [LARGE SCALE GENOMIC DNA]</scope>
    <source>
        <strain evidence="2">cv. E1</strain>
        <tissue evidence="1">Leaf</tissue>
    </source>
</reference>
<keyword evidence="2" id="KW-1185">Reference proteome</keyword>
<name>A0A9D3UVI2_9ROSI</name>
<dbReference type="OrthoDB" id="1748983at2759"/>
<dbReference type="EMBL" id="JAIQCV010000009">
    <property type="protein sequence ID" value="KAH1063057.1"/>
    <property type="molecule type" value="Genomic_DNA"/>
</dbReference>
<sequence>MEEVRNSLFSMEGLKAPGSRWHSTSLLSKALGLVVEFVKGAWNTVSQHLIGPFQNSFLAGRSTTDNTLVTQEVVHSIMNMRGIQGAMILKIDLQNAYDNVDWSFLRFVLIEFGLSCFVSKLVKSPRLGMVK</sequence>
<comment type="caution">
    <text evidence="1">The sequence shown here is derived from an EMBL/GenBank/DDBJ whole genome shotgun (WGS) entry which is preliminary data.</text>
</comment>
<gene>
    <name evidence="1" type="ORF">J1N35_028044</name>
</gene>
<protein>
    <recommendedName>
        <fullName evidence="3">Reverse transcriptase domain-containing protein</fullName>
    </recommendedName>
</protein>
<evidence type="ECO:0000313" key="1">
    <source>
        <dbReference type="EMBL" id="KAH1063057.1"/>
    </source>
</evidence>
<dbReference type="Proteomes" id="UP000828251">
    <property type="component" value="Unassembled WGS sequence"/>
</dbReference>
<evidence type="ECO:0000313" key="2">
    <source>
        <dbReference type="Proteomes" id="UP000828251"/>
    </source>
</evidence>
<evidence type="ECO:0008006" key="3">
    <source>
        <dbReference type="Google" id="ProtNLM"/>
    </source>
</evidence>
<proteinExistence type="predicted"/>